<proteinExistence type="predicted"/>
<keyword evidence="2" id="KW-1185">Reference proteome</keyword>
<protein>
    <submittedName>
        <fullName evidence="1">Uncharacterized protein</fullName>
    </submittedName>
</protein>
<reference evidence="1 2" key="1">
    <citation type="submission" date="2020-02" db="EMBL/GenBank/DDBJ databases">
        <authorList>
            <person name="Ferguson B K."/>
        </authorList>
    </citation>
    <scope>NUCLEOTIDE SEQUENCE [LARGE SCALE GENOMIC DNA]</scope>
</reference>
<dbReference type="Proteomes" id="UP000479000">
    <property type="component" value="Unassembled WGS sequence"/>
</dbReference>
<organism evidence="1 2">
    <name type="scientific">Nesidiocoris tenuis</name>
    <dbReference type="NCBI Taxonomy" id="355587"/>
    <lineage>
        <taxon>Eukaryota</taxon>
        <taxon>Metazoa</taxon>
        <taxon>Ecdysozoa</taxon>
        <taxon>Arthropoda</taxon>
        <taxon>Hexapoda</taxon>
        <taxon>Insecta</taxon>
        <taxon>Pterygota</taxon>
        <taxon>Neoptera</taxon>
        <taxon>Paraneoptera</taxon>
        <taxon>Hemiptera</taxon>
        <taxon>Heteroptera</taxon>
        <taxon>Panheteroptera</taxon>
        <taxon>Cimicomorpha</taxon>
        <taxon>Miridae</taxon>
        <taxon>Dicyphina</taxon>
        <taxon>Nesidiocoris</taxon>
    </lineage>
</organism>
<evidence type="ECO:0000313" key="2">
    <source>
        <dbReference type="Proteomes" id="UP000479000"/>
    </source>
</evidence>
<evidence type="ECO:0000313" key="1">
    <source>
        <dbReference type="EMBL" id="CAB0007909.1"/>
    </source>
</evidence>
<gene>
    <name evidence="1" type="ORF">NTEN_LOCUS13155</name>
</gene>
<name>A0A6H5GXX2_9HEMI</name>
<sequence>MGRNAMEMLCGAGGNCCSGEETSRGRTSRADRSRRRPKLCLRRAVPGPRALLAFPPGLRGYTALMPGPPKTPDPMVPSVHISSAKIRQVRLTIWSRLMLRQTDVLFFEKAITWERLWVKKPRGCVRLVVGALVLVLRKGPKFIGMVRIAHFKQTLMAERLAPTTSELLFEGGRTRPGQLRLSDEKLKAG</sequence>
<accession>A0A6H5GXX2</accession>
<dbReference type="AlphaFoldDB" id="A0A6H5GXX2"/>
<dbReference type="EMBL" id="CADCXU010019776">
    <property type="protein sequence ID" value="CAB0007909.1"/>
    <property type="molecule type" value="Genomic_DNA"/>
</dbReference>
<feature type="non-terminal residue" evidence="1">
    <location>
        <position position="189"/>
    </location>
</feature>